<evidence type="ECO:0000313" key="2">
    <source>
        <dbReference type="EMBL" id="HCE18208.1"/>
    </source>
</evidence>
<feature type="transmembrane region" description="Helical" evidence="1">
    <location>
        <begin position="228"/>
        <end position="253"/>
    </location>
</feature>
<feature type="transmembrane region" description="Helical" evidence="1">
    <location>
        <begin position="189"/>
        <end position="216"/>
    </location>
</feature>
<feature type="transmembrane region" description="Helical" evidence="1">
    <location>
        <begin position="56"/>
        <end position="81"/>
    </location>
</feature>
<protein>
    <submittedName>
        <fullName evidence="2">DUF2085 domain-containing protein</fullName>
    </submittedName>
</protein>
<dbReference type="AlphaFoldDB" id="A0A3D1JKD1"/>
<dbReference type="Proteomes" id="UP000264141">
    <property type="component" value="Unassembled WGS sequence"/>
</dbReference>
<dbReference type="OrthoDB" id="150031at2"/>
<dbReference type="InterPro" id="IPR019206">
    <property type="entry name" value="DUF2085_TM"/>
</dbReference>
<keyword evidence="1" id="KW-0812">Transmembrane</keyword>
<dbReference type="STRING" id="229919.GCA_001050195_00261"/>
<proteinExistence type="predicted"/>
<feature type="transmembrane region" description="Helical" evidence="1">
    <location>
        <begin position="167"/>
        <end position="183"/>
    </location>
</feature>
<keyword evidence="1" id="KW-0472">Membrane</keyword>
<organism evidence="2 3">
    <name type="scientific">Anaerolinea thermolimosa</name>
    <dbReference type="NCBI Taxonomy" id="229919"/>
    <lineage>
        <taxon>Bacteria</taxon>
        <taxon>Bacillati</taxon>
        <taxon>Chloroflexota</taxon>
        <taxon>Anaerolineae</taxon>
        <taxon>Anaerolineales</taxon>
        <taxon>Anaerolineaceae</taxon>
        <taxon>Anaerolinea</taxon>
    </lineage>
</organism>
<name>A0A3D1JKD1_9CHLR</name>
<reference evidence="2 3" key="1">
    <citation type="journal article" date="2018" name="Nat. Biotechnol.">
        <title>A standardized bacterial taxonomy based on genome phylogeny substantially revises the tree of life.</title>
        <authorList>
            <person name="Parks D.H."/>
            <person name="Chuvochina M."/>
            <person name="Waite D.W."/>
            <person name="Rinke C."/>
            <person name="Skarshewski A."/>
            <person name="Chaumeil P.A."/>
            <person name="Hugenholtz P."/>
        </authorList>
    </citation>
    <scope>NUCLEOTIDE SEQUENCE [LARGE SCALE GENOMIC DNA]</scope>
    <source>
        <strain evidence="2">UBA8781</strain>
    </source>
</reference>
<dbReference type="EMBL" id="DPBP01000041">
    <property type="protein sequence ID" value="HCE18208.1"/>
    <property type="molecule type" value="Genomic_DNA"/>
</dbReference>
<comment type="caution">
    <text evidence="2">The sequence shown here is derived from an EMBL/GenBank/DDBJ whole genome shotgun (WGS) entry which is preliminary data.</text>
</comment>
<keyword evidence="1" id="KW-1133">Transmembrane helix</keyword>
<accession>A0A3D1JKD1</accession>
<dbReference type="RefSeq" id="WP_062188989.1">
    <property type="nucleotide sequence ID" value="NZ_DF967965.1"/>
</dbReference>
<evidence type="ECO:0000313" key="3">
    <source>
        <dbReference type="Proteomes" id="UP000264141"/>
    </source>
</evidence>
<gene>
    <name evidence="2" type="ORF">DEQ80_10145</name>
</gene>
<sequence>MFRSLFWKALLVLFTLVLLGVWLIETPPGLLGKADAVGYAVCHRAPARSFLLGDRPLPLCARCSGTFLSGLMTLIFILRLGRRGELPDLKTSLLLGVFAVAFGLDGVNSLAHTLPGAPSLYPSQNWLRLLTGTGVGMGIGALLAPVFNQALWANFDSRPSLGSWRELLTLLGLAALLDLAILSENPFLVYPLAVLSGLAVLSILTLTYSTLWVLFFKRENRYHQWREAWVPLLAGFATALSQIALLDAVRFILTGTWSGFNLPG</sequence>
<dbReference type="Pfam" id="PF09858">
    <property type="entry name" value="DUF2085"/>
    <property type="match status" value="1"/>
</dbReference>
<evidence type="ECO:0000256" key="1">
    <source>
        <dbReference type="SAM" id="Phobius"/>
    </source>
</evidence>
<feature type="transmembrane region" description="Helical" evidence="1">
    <location>
        <begin position="93"/>
        <end position="114"/>
    </location>
</feature>
<feature type="transmembrane region" description="Helical" evidence="1">
    <location>
        <begin position="126"/>
        <end position="147"/>
    </location>
</feature>